<evidence type="ECO:0000313" key="7">
    <source>
        <dbReference type="Proteomes" id="UP000007306"/>
    </source>
</evidence>
<dbReference type="InterPro" id="IPR042239">
    <property type="entry name" value="Nop_C"/>
</dbReference>
<feature type="chain" id="PRO_5012723104" description="Nop domain-containing protein" evidence="4">
    <location>
        <begin position="16"/>
        <end position="385"/>
    </location>
</feature>
<reference evidence="6 7" key="2">
    <citation type="submission" date="2018-04" db="EMBL/GenBank/DDBJ databases">
        <title>OglaRS2 (Oryza glaberrima Reference Sequence Version 2).</title>
        <authorList>
            <person name="Zhang J."/>
            <person name="Kudrna D."/>
            <person name="Lee S."/>
            <person name="Talag J."/>
            <person name="Rajasekar S."/>
            <person name="Wing R.A."/>
        </authorList>
    </citation>
    <scope>NUCLEOTIDE SEQUENCE [LARGE SCALE GENOMIC DNA]</scope>
    <source>
        <strain evidence="6 7">cv. IRGC 96717</strain>
    </source>
</reference>
<evidence type="ECO:0000313" key="6">
    <source>
        <dbReference type="EnsemblPlants" id="ORGLA02G0267000.1"/>
    </source>
</evidence>
<evidence type="ECO:0000256" key="2">
    <source>
        <dbReference type="ARBA" id="ARBA00023242"/>
    </source>
</evidence>
<proteinExistence type="predicted"/>
<evidence type="ECO:0000256" key="1">
    <source>
        <dbReference type="ARBA" id="ARBA00004123"/>
    </source>
</evidence>
<organism evidence="6 7">
    <name type="scientific">Oryza glaberrima</name>
    <name type="common">African rice</name>
    <dbReference type="NCBI Taxonomy" id="4538"/>
    <lineage>
        <taxon>Eukaryota</taxon>
        <taxon>Viridiplantae</taxon>
        <taxon>Streptophyta</taxon>
        <taxon>Embryophyta</taxon>
        <taxon>Tracheophyta</taxon>
        <taxon>Spermatophyta</taxon>
        <taxon>Magnoliopsida</taxon>
        <taxon>Liliopsida</taxon>
        <taxon>Poales</taxon>
        <taxon>Poaceae</taxon>
        <taxon>BOP clade</taxon>
        <taxon>Oryzoideae</taxon>
        <taxon>Oryzeae</taxon>
        <taxon>Oryzinae</taxon>
        <taxon>Oryza</taxon>
    </lineage>
</organism>
<sequence length="385" mass="42312">MWWVLISLVWSRMAGLWKLCGETVAIPLLQTYPVTVLCWWLLCPWGILVDSYIIFFSEEGGFCGVESCAQASLPDSFLADLDELSDNEAYPEGEDEEARNMEEDGDGGMPCCEFLNHDDLNSASELHKTQRYNDIMQLLGAKKKNLSGFSTAASQFRVGYLEQTEVFQSTIPSLRTHACRIISAKSTVAARIDSIRGDPTGKAGHSLLEEICKKIEKLQELPPAKILKPLPVPDCMPKKKRGGCRLRKMKERYAQTDMMKLANRMQFGVPEESSLGDGLGKGYGLLGQAGSGKLRLLAGQSRLAAKVAKRFKARSCDRSESRSGLTSTLAFTPVQGMELSNPLVHNDHSVSGTQSTYFSDVGTFSSIRGKDAIPIQSSEIQNPGV</sequence>
<dbReference type="AlphaFoldDB" id="I1P3W4"/>
<keyword evidence="3" id="KW-0687">Ribonucleoprotein</keyword>
<keyword evidence="7" id="KW-1185">Reference proteome</keyword>
<dbReference type="eggNOG" id="KOG2574">
    <property type="taxonomic scope" value="Eukaryota"/>
</dbReference>
<dbReference type="InterPro" id="IPR027105">
    <property type="entry name" value="Prp31"/>
</dbReference>
<evidence type="ECO:0000256" key="3">
    <source>
        <dbReference type="ARBA" id="ARBA00023274"/>
    </source>
</evidence>
<dbReference type="GO" id="GO:0005687">
    <property type="term" value="C:U4 snRNP"/>
    <property type="evidence" value="ECO:0007669"/>
    <property type="project" value="TreeGrafter"/>
</dbReference>
<name>I1P3W4_ORYGL</name>
<feature type="domain" description="Nop" evidence="5">
    <location>
        <begin position="97"/>
        <end position="220"/>
    </location>
</feature>
<evidence type="ECO:0000256" key="4">
    <source>
        <dbReference type="SAM" id="SignalP"/>
    </source>
</evidence>
<dbReference type="PROSITE" id="PS51358">
    <property type="entry name" value="NOP"/>
    <property type="match status" value="1"/>
</dbReference>
<dbReference type="HOGENOM" id="CLU_738480_0_0_1"/>
<dbReference type="PANTHER" id="PTHR13904">
    <property type="entry name" value="PRE-MRNA SPLICING FACTOR PRP31"/>
    <property type="match status" value="1"/>
</dbReference>
<dbReference type="Gene3D" id="1.10.246.90">
    <property type="entry name" value="Nop domain"/>
    <property type="match status" value="1"/>
</dbReference>
<dbReference type="SUPFAM" id="SSF89124">
    <property type="entry name" value="Nop domain"/>
    <property type="match status" value="1"/>
</dbReference>
<feature type="signal peptide" evidence="4">
    <location>
        <begin position="1"/>
        <end position="15"/>
    </location>
</feature>
<reference evidence="6" key="1">
    <citation type="submission" date="2015-06" db="UniProtKB">
        <authorList>
            <consortium name="EnsemblPlants"/>
        </authorList>
    </citation>
    <scope>IDENTIFICATION</scope>
</reference>
<protein>
    <recommendedName>
        <fullName evidence="5">Nop domain-containing protein</fullName>
    </recommendedName>
</protein>
<dbReference type="Pfam" id="PF09785">
    <property type="entry name" value="Prp31_C"/>
    <property type="match status" value="1"/>
</dbReference>
<dbReference type="STRING" id="4538.I1P3W4"/>
<dbReference type="Pfam" id="PF01798">
    <property type="entry name" value="Nop"/>
    <property type="match status" value="1"/>
</dbReference>
<comment type="subcellular location">
    <subcellularLocation>
        <location evidence="1">Nucleus</location>
    </subcellularLocation>
</comment>
<dbReference type="Proteomes" id="UP000007306">
    <property type="component" value="Chromosome 2"/>
</dbReference>
<dbReference type="InterPro" id="IPR002687">
    <property type="entry name" value="Nop_dom"/>
</dbReference>
<dbReference type="GO" id="GO:0000244">
    <property type="term" value="P:spliceosomal tri-snRNP complex assembly"/>
    <property type="evidence" value="ECO:0007669"/>
    <property type="project" value="InterPro"/>
</dbReference>
<dbReference type="InterPro" id="IPR036070">
    <property type="entry name" value="Nop_dom_sf"/>
</dbReference>
<dbReference type="GO" id="GO:0046540">
    <property type="term" value="C:U4/U6 x U5 tri-snRNP complex"/>
    <property type="evidence" value="ECO:0007669"/>
    <property type="project" value="InterPro"/>
</dbReference>
<evidence type="ECO:0000259" key="5">
    <source>
        <dbReference type="PROSITE" id="PS51358"/>
    </source>
</evidence>
<keyword evidence="2" id="KW-0539">Nucleus</keyword>
<dbReference type="InterPro" id="IPR019175">
    <property type="entry name" value="Prp31_C"/>
</dbReference>
<dbReference type="GO" id="GO:0071011">
    <property type="term" value="C:precatalytic spliceosome"/>
    <property type="evidence" value="ECO:0007669"/>
    <property type="project" value="TreeGrafter"/>
</dbReference>
<accession>I1P3W4</accession>
<dbReference type="EnsemblPlants" id="ORGLA02G0267000.1">
    <property type="protein sequence ID" value="ORGLA02G0267000.1"/>
    <property type="gene ID" value="ORGLA02G0267000"/>
</dbReference>
<dbReference type="OMA" id="DIMWIMM"/>
<dbReference type="Gramene" id="ORGLA02G0267000.1">
    <property type="protein sequence ID" value="ORGLA02G0267000.1"/>
    <property type="gene ID" value="ORGLA02G0267000"/>
</dbReference>
<keyword evidence="4" id="KW-0732">Signal</keyword>
<dbReference type="PANTHER" id="PTHR13904:SF0">
    <property type="entry name" value="U4_U6 SMALL NUCLEAR RIBONUCLEOPROTEIN PRP31"/>
    <property type="match status" value="1"/>
</dbReference>